<accession>A0AAD9XHR8</accession>
<gene>
    <name evidence="2" type="ORF">Ddye_006135</name>
</gene>
<organism evidence="2 3">
    <name type="scientific">Dipteronia dyeriana</name>
    <dbReference type="NCBI Taxonomy" id="168575"/>
    <lineage>
        <taxon>Eukaryota</taxon>
        <taxon>Viridiplantae</taxon>
        <taxon>Streptophyta</taxon>
        <taxon>Embryophyta</taxon>
        <taxon>Tracheophyta</taxon>
        <taxon>Spermatophyta</taxon>
        <taxon>Magnoliopsida</taxon>
        <taxon>eudicotyledons</taxon>
        <taxon>Gunneridae</taxon>
        <taxon>Pentapetalae</taxon>
        <taxon>rosids</taxon>
        <taxon>malvids</taxon>
        <taxon>Sapindales</taxon>
        <taxon>Sapindaceae</taxon>
        <taxon>Hippocastanoideae</taxon>
        <taxon>Acereae</taxon>
        <taxon>Dipteronia</taxon>
    </lineage>
</organism>
<dbReference type="Proteomes" id="UP001280121">
    <property type="component" value="Unassembled WGS sequence"/>
</dbReference>
<name>A0AAD9XHR8_9ROSI</name>
<evidence type="ECO:0000313" key="3">
    <source>
        <dbReference type="Proteomes" id="UP001280121"/>
    </source>
</evidence>
<sequence length="163" mass="18885">MRPNNNAVIISYYVESPAVRSHLQKMKRQSVSKKPQTTRKLGSDRRSELLAYANDLRKTNSQQINPPGKRSTSKPKSWKWCSAPAKFQVLFLQICQGNKGEWDYMQMASEETTQTDPLDGVNTRKEKSSAERRRTKPHFCRKLKSILKELAFGCHRTRDGRDR</sequence>
<feature type="region of interest" description="Disordered" evidence="1">
    <location>
        <begin position="24"/>
        <end position="77"/>
    </location>
</feature>
<dbReference type="EMBL" id="JANJYI010000002">
    <property type="protein sequence ID" value="KAK2659602.1"/>
    <property type="molecule type" value="Genomic_DNA"/>
</dbReference>
<dbReference type="AlphaFoldDB" id="A0AAD9XHR8"/>
<evidence type="ECO:0000256" key="1">
    <source>
        <dbReference type="SAM" id="MobiDB-lite"/>
    </source>
</evidence>
<feature type="region of interest" description="Disordered" evidence="1">
    <location>
        <begin position="112"/>
        <end position="135"/>
    </location>
</feature>
<keyword evidence="3" id="KW-1185">Reference proteome</keyword>
<proteinExistence type="predicted"/>
<comment type="caution">
    <text evidence="2">The sequence shown here is derived from an EMBL/GenBank/DDBJ whole genome shotgun (WGS) entry which is preliminary data.</text>
</comment>
<protein>
    <submittedName>
        <fullName evidence="2">Uncharacterized protein</fullName>
    </submittedName>
</protein>
<evidence type="ECO:0000313" key="2">
    <source>
        <dbReference type="EMBL" id="KAK2659602.1"/>
    </source>
</evidence>
<reference evidence="2" key="1">
    <citation type="journal article" date="2023" name="Plant J.">
        <title>Genome sequences and population genomics provide insights into the demographic history, inbreeding, and mutation load of two 'living fossil' tree species of Dipteronia.</title>
        <authorList>
            <person name="Feng Y."/>
            <person name="Comes H.P."/>
            <person name="Chen J."/>
            <person name="Zhu S."/>
            <person name="Lu R."/>
            <person name="Zhang X."/>
            <person name="Li P."/>
            <person name="Qiu J."/>
            <person name="Olsen K.M."/>
            <person name="Qiu Y."/>
        </authorList>
    </citation>
    <scope>NUCLEOTIDE SEQUENCE</scope>
    <source>
        <strain evidence="2">KIB01</strain>
    </source>
</reference>
<feature type="compositionally biased region" description="Basic and acidic residues" evidence="1">
    <location>
        <begin position="122"/>
        <end position="132"/>
    </location>
</feature>